<gene>
    <name evidence="11" type="ORF">WOLCODRAFT_22844</name>
</gene>
<accession>A0A2H3J679</accession>
<evidence type="ECO:0000256" key="2">
    <source>
        <dbReference type="ARBA" id="ARBA00010617"/>
    </source>
</evidence>
<dbReference type="InterPro" id="IPR036396">
    <property type="entry name" value="Cyt_P450_sf"/>
</dbReference>
<organism evidence="11 12">
    <name type="scientific">Wolfiporia cocos (strain MD-104)</name>
    <name type="common">Brown rot fungus</name>
    <dbReference type="NCBI Taxonomy" id="742152"/>
    <lineage>
        <taxon>Eukaryota</taxon>
        <taxon>Fungi</taxon>
        <taxon>Dikarya</taxon>
        <taxon>Basidiomycota</taxon>
        <taxon>Agaricomycotina</taxon>
        <taxon>Agaricomycetes</taxon>
        <taxon>Polyporales</taxon>
        <taxon>Phaeolaceae</taxon>
        <taxon>Wolfiporia</taxon>
    </lineage>
</organism>
<dbReference type="InterPro" id="IPR017972">
    <property type="entry name" value="Cyt_P450_CS"/>
</dbReference>
<evidence type="ECO:0000256" key="10">
    <source>
        <dbReference type="SAM" id="Phobius"/>
    </source>
</evidence>
<dbReference type="InterPro" id="IPR047146">
    <property type="entry name" value="Cyt_P450_E_CYP52_fungi"/>
</dbReference>
<keyword evidence="3 8" id="KW-0349">Heme</keyword>
<feature type="transmembrane region" description="Helical" evidence="10">
    <location>
        <begin position="12"/>
        <end position="34"/>
    </location>
</feature>
<evidence type="ECO:0000256" key="1">
    <source>
        <dbReference type="ARBA" id="ARBA00001971"/>
    </source>
</evidence>
<dbReference type="Pfam" id="PF00067">
    <property type="entry name" value="p450"/>
    <property type="match status" value="1"/>
</dbReference>
<keyword evidence="10" id="KW-0472">Membrane</keyword>
<dbReference type="STRING" id="742152.A0A2H3J679"/>
<keyword evidence="4 8" id="KW-0479">Metal-binding</keyword>
<dbReference type="Proteomes" id="UP000218811">
    <property type="component" value="Unassembled WGS sequence"/>
</dbReference>
<feature type="transmembrane region" description="Helical" evidence="10">
    <location>
        <begin position="40"/>
        <end position="65"/>
    </location>
</feature>
<name>A0A2H3J679_WOLCO</name>
<dbReference type="PRINTS" id="PR00385">
    <property type="entry name" value="P450"/>
</dbReference>
<feature type="binding site" description="axial binding residue" evidence="8">
    <location>
        <position position="523"/>
    </location>
    <ligand>
        <name>heme</name>
        <dbReference type="ChEBI" id="CHEBI:30413"/>
    </ligand>
    <ligandPart>
        <name>Fe</name>
        <dbReference type="ChEBI" id="CHEBI:18248"/>
    </ligandPart>
</feature>
<comment type="cofactor">
    <cofactor evidence="1 8">
        <name>heme</name>
        <dbReference type="ChEBI" id="CHEBI:30413"/>
    </cofactor>
</comment>
<dbReference type="PANTHER" id="PTHR24287">
    <property type="entry name" value="P450, PUTATIVE (EUROFUNG)-RELATED"/>
    <property type="match status" value="1"/>
</dbReference>
<reference evidence="11 12" key="1">
    <citation type="journal article" date="2012" name="Science">
        <title>The Paleozoic origin of enzymatic lignin decomposition reconstructed from 31 fungal genomes.</title>
        <authorList>
            <person name="Floudas D."/>
            <person name="Binder M."/>
            <person name="Riley R."/>
            <person name="Barry K."/>
            <person name="Blanchette R.A."/>
            <person name="Henrissat B."/>
            <person name="Martinez A.T."/>
            <person name="Otillar R."/>
            <person name="Spatafora J.W."/>
            <person name="Yadav J.S."/>
            <person name="Aerts A."/>
            <person name="Benoit I."/>
            <person name="Boyd A."/>
            <person name="Carlson A."/>
            <person name="Copeland A."/>
            <person name="Coutinho P.M."/>
            <person name="de Vries R.P."/>
            <person name="Ferreira P."/>
            <person name="Findley K."/>
            <person name="Foster B."/>
            <person name="Gaskell J."/>
            <person name="Glotzer D."/>
            <person name="Gorecki P."/>
            <person name="Heitman J."/>
            <person name="Hesse C."/>
            <person name="Hori C."/>
            <person name="Igarashi K."/>
            <person name="Jurgens J.A."/>
            <person name="Kallen N."/>
            <person name="Kersten P."/>
            <person name="Kohler A."/>
            <person name="Kuees U."/>
            <person name="Kumar T.K.A."/>
            <person name="Kuo A."/>
            <person name="LaButti K."/>
            <person name="Larrondo L.F."/>
            <person name="Lindquist E."/>
            <person name="Ling A."/>
            <person name="Lombard V."/>
            <person name="Lucas S."/>
            <person name="Lundell T."/>
            <person name="Martin R."/>
            <person name="McLaughlin D.J."/>
            <person name="Morgenstern I."/>
            <person name="Morin E."/>
            <person name="Murat C."/>
            <person name="Nagy L.G."/>
            <person name="Nolan M."/>
            <person name="Ohm R.A."/>
            <person name="Patyshakuliyeva A."/>
            <person name="Rokas A."/>
            <person name="Ruiz-Duenas F.J."/>
            <person name="Sabat G."/>
            <person name="Salamov A."/>
            <person name="Samejima M."/>
            <person name="Schmutz J."/>
            <person name="Slot J.C."/>
            <person name="St John F."/>
            <person name="Stenlid J."/>
            <person name="Sun H."/>
            <person name="Sun S."/>
            <person name="Syed K."/>
            <person name="Tsang A."/>
            <person name="Wiebenga A."/>
            <person name="Young D."/>
            <person name="Pisabarro A."/>
            <person name="Eastwood D.C."/>
            <person name="Martin F."/>
            <person name="Cullen D."/>
            <person name="Grigoriev I.V."/>
            <person name="Hibbett D.S."/>
        </authorList>
    </citation>
    <scope>NUCLEOTIDE SEQUENCE [LARGE SCALE GENOMIC DNA]</scope>
    <source>
        <strain evidence="11 12">MD-104</strain>
    </source>
</reference>
<dbReference type="OMA" id="ERGFMTA"/>
<evidence type="ECO:0000256" key="8">
    <source>
        <dbReference type="PIRSR" id="PIRSR602401-1"/>
    </source>
</evidence>
<evidence type="ECO:0000256" key="9">
    <source>
        <dbReference type="RuleBase" id="RU000461"/>
    </source>
</evidence>
<evidence type="ECO:0000256" key="5">
    <source>
        <dbReference type="ARBA" id="ARBA00023002"/>
    </source>
</evidence>
<dbReference type="Gene3D" id="1.10.630.10">
    <property type="entry name" value="Cytochrome P450"/>
    <property type="match status" value="1"/>
</dbReference>
<dbReference type="InterPro" id="IPR001128">
    <property type="entry name" value="Cyt_P450"/>
</dbReference>
<dbReference type="PROSITE" id="PS00086">
    <property type="entry name" value="CYTOCHROME_P450"/>
    <property type="match status" value="1"/>
</dbReference>
<dbReference type="EMBL" id="KB467942">
    <property type="protein sequence ID" value="PCH37762.1"/>
    <property type="molecule type" value="Genomic_DNA"/>
</dbReference>
<dbReference type="GO" id="GO:0016705">
    <property type="term" value="F:oxidoreductase activity, acting on paired donors, with incorporation or reduction of molecular oxygen"/>
    <property type="evidence" value="ECO:0007669"/>
    <property type="project" value="InterPro"/>
</dbReference>
<protein>
    <submittedName>
        <fullName evidence="11">Cytochrome P450 monooxygenase pc-3</fullName>
    </submittedName>
</protein>
<dbReference type="PRINTS" id="PR00463">
    <property type="entry name" value="EP450I"/>
</dbReference>
<evidence type="ECO:0000256" key="3">
    <source>
        <dbReference type="ARBA" id="ARBA00022617"/>
    </source>
</evidence>
<dbReference type="SUPFAM" id="SSF48264">
    <property type="entry name" value="Cytochrome P450"/>
    <property type="match status" value="1"/>
</dbReference>
<dbReference type="GO" id="GO:0004497">
    <property type="term" value="F:monooxygenase activity"/>
    <property type="evidence" value="ECO:0007669"/>
    <property type="project" value="UniProtKB-KW"/>
</dbReference>
<dbReference type="GO" id="GO:0020037">
    <property type="term" value="F:heme binding"/>
    <property type="evidence" value="ECO:0007669"/>
    <property type="project" value="InterPro"/>
</dbReference>
<dbReference type="InterPro" id="IPR002401">
    <property type="entry name" value="Cyt_P450_E_grp-I"/>
</dbReference>
<evidence type="ECO:0000256" key="7">
    <source>
        <dbReference type="ARBA" id="ARBA00023033"/>
    </source>
</evidence>
<comment type="similarity">
    <text evidence="2 9">Belongs to the cytochrome P450 family.</text>
</comment>
<keyword evidence="10" id="KW-0812">Transmembrane</keyword>
<keyword evidence="7 9" id="KW-0503">Monooxygenase</keyword>
<dbReference type="CDD" id="cd11063">
    <property type="entry name" value="CYP52"/>
    <property type="match status" value="1"/>
</dbReference>
<dbReference type="GO" id="GO:0005506">
    <property type="term" value="F:iron ion binding"/>
    <property type="evidence" value="ECO:0007669"/>
    <property type="project" value="InterPro"/>
</dbReference>
<evidence type="ECO:0000313" key="11">
    <source>
        <dbReference type="EMBL" id="PCH37762.1"/>
    </source>
</evidence>
<keyword evidence="10" id="KW-1133">Transmembrane helix</keyword>
<evidence type="ECO:0000256" key="4">
    <source>
        <dbReference type="ARBA" id="ARBA00022723"/>
    </source>
</evidence>
<evidence type="ECO:0000256" key="6">
    <source>
        <dbReference type="ARBA" id="ARBA00023004"/>
    </source>
</evidence>
<dbReference type="AlphaFoldDB" id="A0A2H3J679"/>
<sequence length="607" mass="69736">MVSLKLPPGIVFLARLLLLTSVYPVFFFSVVGLVDRFSGIAIPTWLVCLVSAVIIPIIAIVRVYIRRWRINRAAARLGAILPPTWRGKRIGNVDTVAEMLESRKSGYTADWFDKMVPKLGHTFLNTFLGEIGFLSCDPAVIKVVLATEFHNWEKGPLFGEQMHSVLGTGIFNADGELWKWHRAMTRPFFSKDRISHFELFDRHTEDVLSKMDERFRTGYAVDFQDIIHRFTIDSATEFLFGSCVHSLRSTIPYPHNDPKYTLPSSTEANRADAFATAFARAQEVIVERSLMGPFWPLFELFRDKSAPYMKVVDEYLDPILKEAVAKKEARLRDGRHLGEKEAEGLDDDETLLDNLVKYTSDPVVLHDEVLNILIAGRDTTAATLTFAVYFLCMHPHVLERLRAEVLEQVGPRQQPTYEDVKAMRYLRAVINETLRLYPPVPLDTRYSINEGLLPNPDPMGKPFYVPPKTRMIYSVFSMHRRPEYWGPDAQEFDPDRFLDERVSKYLTPNPFIFLPFNAGPRICLGQQFAYNEMSFFLIRLLQHYSSMELVPEAFPPGSLPPKEWAKEPGRKGFERFWPMTHLTMYAKGGMWVRMTEAKDSENEQGML</sequence>
<keyword evidence="12" id="KW-1185">Reference proteome</keyword>
<keyword evidence="5 9" id="KW-0560">Oxidoreductase</keyword>
<keyword evidence="6 8" id="KW-0408">Iron</keyword>
<dbReference type="OrthoDB" id="1470350at2759"/>
<dbReference type="PANTHER" id="PTHR24287:SF1">
    <property type="entry name" value="P450, PUTATIVE (EUROFUNG)-RELATED"/>
    <property type="match status" value="1"/>
</dbReference>
<proteinExistence type="inferred from homology"/>
<evidence type="ECO:0000313" key="12">
    <source>
        <dbReference type="Proteomes" id="UP000218811"/>
    </source>
</evidence>